<dbReference type="PANTHER" id="PTHR12526">
    <property type="entry name" value="GLYCOSYLTRANSFERASE"/>
    <property type="match status" value="1"/>
</dbReference>
<dbReference type="GeneID" id="62758148"/>
<evidence type="ECO:0000259" key="3">
    <source>
        <dbReference type="Pfam" id="PF13439"/>
    </source>
</evidence>
<dbReference type="HOGENOM" id="CLU_009583_11_6_11"/>
<gene>
    <name evidence="4" type="ORF">HMPREF9452_00356</name>
</gene>
<evidence type="ECO:0000256" key="2">
    <source>
        <dbReference type="ARBA" id="ARBA00022679"/>
    </source>
</evidence>
<dbReference type="CDD" id="cd03794">
    <property type="entry name" value="GT4_WbuB-like"/>
    <property type="match status" value="1"/>
</dbReference>
<dbReference type="EMBL" id="ADLS01000006">
    <property type="protein sequence ID" value="EGX67344.1"/>
    <property type="molecule type" value="Genomic_DNA"/>
</dbReference>
<accession>G1WG93</accession>
<evidence type="ECO:0000313" key="5">
    <source>
        <dbReference type="Proteomes" id="UP000004830"/>
    </source>
</evidence>
<protein>
    <recommendedName>
        <fullName evidence="3">Glycosyltransferase subfamily 4-like N-terminal domain-containing protein</fullName>
    </recommendedName>
</protein>
<sequence length="407" mass="45677">MASKGRIAIFSIDAKLGREVKGATRYVYLAELLQQSGYEVDFITSRFQHWEKRQRDLDAFDYSAHSFNIKFIEEPFYPKNMCPQRIWAHHVMAGRVAEYFESDHAYDLIYSQIPPNDITLAIGRVAKKYNIPFVIDVNDLWPEAFRIALDVPVLSDIAFFPFYRQAKAAYNLADAIVGTSDEYASRGFKDRAQDIPKVVVYVGNDVDDFDAGVAANADEVNKADDEVWVAYAGTLSACYDLGTLIRAVARIQRDRPWVKLKLLGDGVVREDLEVVAREVSCDVEFLGYRPHDVMAAYLSKSDILINSLVGNAPQSIPTKIGDYLAAGKPMVNTSLSPEFSSKVAADGFGVNVQPEDVDALTGALVDLIDDRSVMESMGQRARAVAQEQFNRRRSYLKIVELIEQLMR</sequence>
<dbReference type="STRING" id="742742.HMPREF9452_00356"/>
<dbReference type="Proteomes" id="UP000004830">
    <property type="component" value="Unassembled WGS sequence"/>
</dbReference>
<dbReference type="Pfam" id="PF13439">
    <property type="entry name" value="Glyco_transf_4"/>
    <property type="match status" value="1"/>
</dbReference>
<dbReference type="InterPro" id="IPR028098">
    <property type="entry name" value="Glyco_trans_4-like_N"/>
</dbReference>
<dbReference type="AlphaFoldDB" id="G1WG93"/>
<dbReference type="GO" id="GO:0016757">
    <property type="term" value="F:glycosyltransferase activity"/>
    <property type="evidence" value="ECO:0007669"/>
    <property type="project" value="UniProtKB-KW"/>
</dbReference>
<dbReference type="PATRIC" id="fig|742742.3.peg.346"/>
<reference evidence="4 5" key="1">
    <citation type="submission" date="2011-06" db="EMBL/GenBank/DDBJ databases">
        <title>The Genome Sequence of Collinsella tanakaei YIT 12063.</title>
        <authorList>
            <consortium name="The Broad Institute Genome Sequencing Platform"/>
            <person name="Earl A."/>
            <person name="Ward D."/>
            <person name="Feldgarden M."/>
            <person name="Gevers D."/>
            <person name="Morotomi M."/>
            <person name="Young S.K."/>
            <person name="Zeng Q."/>
            <person name="Gargeya S."/>
            <person name="Fitzgerald M."/>
            <person name="Haas B."/>
            <person name="Abouelleil A."/>
            <person name="Alvarado L."/>
            <person name="Arachchi H.M."/>
            <person name="Berlin A."/>
            <person name="Brown A."/>
            <person name="Chapman S.B."/>
            <person name="Chen Z."/>
            <person name="Dunbar C."/>
            <person name="Freedman E."/>
            <person name="Gearin G."/>
            <person name="Gellesch M."/>
            <person name="Goldberg J."/>
            <person name="Griggs A."/>
            <person name="Gujja S."/>
            <person name="Heiman D."/>
            <person name="Howarth C."/>
            <person name="Larson L."/>
            <person name="Lui A."/>
            <person name="MacDonald P.J.P."/>
            <person name="Mehta T."/>
            <person name="Montmayeur A."/>
            <person name="Murphy C."/>
            <person name="Neiman D."/>
            <person name="Pearson M."/>
            <person name="Priest M."/>
            <person name="Roberts A."/>
            <person name="Saif S."/>
            <person name="Shea T."/>
            <person name="Shenoy N."/>
            <person name="Sisk P."/>
            <person name="Stolte C."/>
            <person name="Sykes S."/>
            <person name="Wortman J."/>
            <person name="Nusbaum C."/>
            <person name="Birren B."/>
        </authorList>
    </citation>
    <scope>NUCLEOTIDE SEQUENCE [LARGE SCALE GENOMIC DNA]</scope>
    <source>
        <strain evidence="4 5">YIT 12063</strain>
    </source>
</reference>
<dbReference type="eggNOG" id="COG0438">
    <property type="taxonomic scope" value="Bacteria"/>
</dbReference>
<name>G1WG93_9ACTN</name>
<evidence type="ECO:0000313" key="4">
    <source>
        <dbReference type="EMBL" id="EGX67344.1"/>
    </source>
</evidence>
<organism evidence="4 5">
    <name type="scientific">Collinsella tanakaei YIT 12063</name>
    <dbReference type="NCBI Taxonomy" id="742742"/>
    <lineage>
        <taxon>Bacteria</taxon>
        <taxon>Bacillati</taxon>
        <taxon>Actinomycetota</taxon>
        <taxon>Coriobacteriia</taxon>
        <taxon>Coriobacteriales</taxon>
        <taxon>Coriobacteriaceae</taxon>
        <taxon>Collinsella</taxon>
    </lineage>
</organism>
<comment type="caution">
    <text evidence="4">The sequence shown here is derived from an EMBL/GenBank/DDBJ whole genome shotgun (WGS) entry which is preliminary data.</text>
</comment>
<keyword evidence="1" id="KW-0328">Glycosyltransferase</keyword>
<dbReference type="Gene3D" id="3.40.50.2000">
    <property type="entry name" value="Glycogen Phosphorylase B"/>
    <property type="match status" value="2"/>
</dbReference>
<dbReference type="Pfam" id="PF13692">
    <property type="entry name" value="Glyco_trans_1_4"/>
    <property type="match status" value="1"/>
</dbReference>
<evidence type="ECO:0000256" key="1">
    <source>
        <dbReference type="ARBA" id="ARBA00022676"/>
    </source>
</evidence>
<keyword evidence="5" id="KW-1185">Reference proteome</keyword>
<dbReference type="RefSeq" id="WP_009140392.1">
    <property type="nucleotide sequence ID" value="NZ_JH126467.1"/>
</dbReference>
<dbReference type="PANTHER" id="PTHR12526:SF622">
    <property type="entry name" value="GLYCOSYLTRANSFERASE (GROUP I)"/>
    <property type="match status" value="1"/>
</dbReference>
<proteinExistence type="predicted"/>
<feature type="domain" description="Glycosyltransferase subfamily 4-like N-terminal" evidence="3">
    <location>
        <begin position="22"/>
        <end position="185"/>
    </location>
</feature>
<keyword evidence="2" id="KW-0808">Transferase</keyword>
<dbReference type="SUPFAM" id="SSF53756">
    <property type="entry name" value="UDP-Glycosyltransferase/glycogen phosphorylase"/>
    <property type="match status" value="1"/>
</dbReference>